<dbReference type="OrthoDB" id="111411at2"/>
<dbReference type="InterPro" id="IPR011519">
    <property type="entry name" value="UnbV_ASPIC"/>
</dbReference>
<reference evidence="5" key="2">
    <citation type="submission" date="2016-04" db="EMBL/GenBank/DDBJ databases">
        <title>First Complete Genome Sequence of a Subdivision 6 Acidobacterium.</title>
        <authorList>
            <person name="Huang S."/>
            <person name="Vieira S."/>
            <person name="Bunk B."/>
            <person name="Riedel T."/>
            <person name="Sproeer C."/>
            <person name="Overmann J."/>
        </authorList>
    </citation>
    <scope>NUCLEOTIDE SEQUENCE [LARGE SCALE GENOMIC DNA]</scope>
    <source>
        <strain evidence="5">DSM 100886 HEG_-6_39</strain>
    </source>
</reference>
<evidence type="ECO:0000256" key="2">
    <source>
        <dbReference type="SAM" id="MobiDB-lite"/>
    </source>
</evidence>
<dbReference type="SUPFAM" id="SSF69318">
    <property type="entry name" value="Integrin alpha N-terminal domain"/>
    <property type="match status" value="1"/>
</dbReference>
<keyword evidence="1" id="KW-0732">Signal</keyword>
<dbReference type="Gene3D" id="2.130.10.130">
    <property type="entry name" value="Integrin alpha, N-terminal"/>
    <property type="match status" value="3"/>
</dbReference>
<dbReference type="PANTHER" id="PTHR16026:SF0">
    <property type="entry name" value="CARTILAGE ACIDIC PROTEIN 1"/>
    <property type="match status" value="1"/>
</dbReference>
<dbReference type="EMBL" id="CP015136">
    <property type="protein sequence ID" value="AMY12237.1"/>
    <property type="molecule type" value="Genomic_DNA"/>
</dbReference>
<dbReference type="InterPro" id="IPR013517">
    <property type="entry name" value="FG-GAP"/>
</dbReference>
<evidence type="ECO:0000259" key="3">
    <source>
        <dbReference type="Pfam" id="PF07593"/>
    </source>
</evidence>
<evidence type="ECO:0000313" key="4">
    <source>
        <dbReference type="EMBL" id="AMY12237.1"/>
    </source>
</evidence>
<dbReference type="PANTHER" id="PTHR16026">
    <property type="entry name" value="CARTILAGE ACIDIC PROTEIN 1"/>
    <property type="match status" value="1"/>
</dbReference>
<proteinExistence type="predicted"/>
<organism evidence="4 5">
    <name type="scientific">Luteitalea pratensis</name>
    <dbReference type="NCBI Taxonomy" id="1855912"/>
    <lineage>
        <taxon>Bacteria</taxon>
        <taxon>Pseudomonadati</taxon>
        <taxon>Acidobacteriota</taxon>
        <taxon>Vicinamibacteria</taxon>
        <taxon>Vicinamibacterales</taxon>
        <taxon>Vicinamibacteraceae</taxon>
        <taxon>Luteitalea</taxon>
    </lineage>
</organism>
<feature type="region of interest" description="Disordered" evidence="2">
    <location>
        <begin position="163"/>
        <end position="190"/>
    </location>
</feature>
<evidence type="ECO:0000256" key="1">
    <source>
        <dbReference type="ARBA" id="ARBA00022729"/>
    </source>
</evidence>
<dbReference type="PATRIC" id="fig|1813736.3.peg.5795"/>
<protein>
    <submittedName>
        <fullName evidence="4">ASPIC and UnbV</fullName>
    </submittedName>
</protein>
<dbReference type="InterPro" id="IPR028994">
    <property type="entry name" value="Integrin_alpha_N"/>
</dbReference>
<accession>A0A143PU44</accession>
<dbReference type="STRING" id="1855912.LuPra_05510"/>
<keyword evidence="5" id="KW-1185">Reference proteome</keyword>
<dbReference type="Pfam" id="PF07593">
    <property type="entry name" value="UnbV_ASPIC"/>
    <property type="match status" value="1"/>
</dbReference>
<reference evidence="4 5" key="1">
    <citation type="journal article" date="2016" name="Genome Announc.">
        <title>First Complete Genome Sequence of a Subdivision 6 Acidobacterium Strain.</title>
        <authorList>
            <person name="Huang S."/>
            <person name="Vieira S."/>
            <person name="Bunk B."/>
            <person name="Riedel T."/>
            <person name="Sproer C."/>
            <person name="Overmann J."/>
        </authorList>
    </citation>
    <scope>NUCLEOTIDE SEQUENCE [LARGE SCALE GENOMIC DNA]</scope>
    <source>
        <strain evidence="5">DSM 100886 HEG_-6_39</strain>
    </source>
</reference>
<gene>
    <name evidence="4" type="ORF">LuPra_05510</name>
</gene>
<sequence length="642" mass="67247">MPRCRDAALPECRSCRGTAVSPSDVAVGLPPPPGLRRTGCPTVSDAVPRDKDPRLHVAAALVLVAVGTGLQAQGPTVRVTLTDITREAGITARHDNGAAGGKLLPETMGAGAAFLDYDNDGHQDLLFVNGLFPGGGGGRFASLYRNDGTGKFTDVSARVGLQANAERRTPNAEGSLTKSHGRKPMADGRMAKADTAASTTLRYGMGVAAADMDNDGWTDVVLTSVGGITLLRNERGARLVDVTARAGLADRRGFSTCAVWVDVDRDGLVDLLVCNYVQWSPQTDLYCSAGGNQKTYCTPQAYRGSTSWLFRNLGGGRFEDVTAKAGLFDVTGKALGATVLDHDGDGWPDLFVANDTVPNRLYRNNHDGTFTELGLQSGVAFSADGRARAGMGVDAADVDNSGRASVAVTNFSGEMLGLFVPQDAGVYVDTAPQSAIGRATRQTLGWGCFFFDVDLDGWQDLLVVNGQLDPSLARSPGDASPPHLFLNRQGRFEDVARSAGGAFAAARIGRGAAFADVDGDGDPDVVLTANGGLAQLFRNDSTRGGMVGLRLHGTAANRDAIGTRVTAVANGARVSRTVRTGASYLSQSELVLTFGLGSAAALEDVVVEWPGRPAEKLGRLPAGALYEVTEGRGAVSRTPYRR</sequence>
<name>A0A143PU44_LUTPR</name>
<dbReference type="KEGG" id="abac:LuPra_05510"/>
<dbReference type="Pfam" id="PF13517">
    <property type="entry name" value="FG-GAP_3"/>
    <property type="match status" value="3"/>
</dbReference>
<feature type="domain" description="ASPIC/UnbV" evidence="3">
    <location>
        <begin position="560"/>
        <end position="625"/>
    </location>
</feature>
<evidence type="ECO:0000313" key="5">
    <source>
        <dbReference type="Proteomes" id="UP000076079"/>
    </source>
</evidence>
<dbReference type="InterPro" id="IPR027039">
    <property type="entry name" value="Crtac1"/>
</dbReference>
<dbReference type="AlphaFoldDB" id="A0A143PU44"/>
<dbReference type="Proteomes" id="UP000076079">
    <property type="component" value="Chromosome"/>
</dbReference>